<evidence type="ECO:0000313" key="3">
    <source>
        <dbReference type="Proteomes" id="UP000823877"/>
    </source>
</evidence>
<name>A0A9D2S921_9FIRM</name>
<feature type="transmembrane region" description="Helical" evidence="1">
    <location>
        <begin position="47"/>
        <end position="65"/>
    </location>
</feature>
<gene>
    <name evidence="2" type="ORF">IAA37_02610</name>
</gene>
<dbReference type="AlphaFoldDB" id="A0A9D2S921"/>
<comment type="caution">
    <text evidence="2">The sequence shown here is derived from an EMBL/GenBank/DDBJ whole genome shotgun (WGS) entry which is preliminary data.</text>
</comment>
<evidence type="ECO:0000256" key="1">
    <source>
        <dbReference type="SAM" id="Phobius"/>
    </source>
</evidence>
<protein>
    <submittedName>
        <fullName evidence="2">Uncharacterized protein</fullName>
    </submittedName>
</protein>
<keyword evidence="1" id="KW-0472">Membrane</keyword>
<keyword evidence="1" id="KW-0812">Transmembrane</keyword>
<reference evidence="2" key="2">
    <citation type="submission" date="2021-04" db="EMBL/GenBank/DDBJ databases">
        <authorList>
            <person name="Gilroy R."/>
        </authorList>
    </citation>
    <scope>NUCLEOTIDE SEQUENCE</scope>
    <source>
        <strain evidence="2">CHK188-16595</strain>
    </source>
</reference>
<dbReference type="Proteomes" id="UP000823877">
    <property type="component" value="Unassembled WGS sequence"/>
</dbReference>
<accession>A0A9D2S921</accession>
<sequence>MDAENIKSTVSKTGLKIKEFLTGRFLKFLKNYKRFKDLPKKSKIKHIAFPIVIVLIIAIAANAGGGSTNGLTDEQANAVLVCSVLPSDLQSAASFGAVQNVYFGSLADYYNITSVEKDKEDDGDLEITVYLDYQTSSGNTSSGTLVFDYDKDSKSAELTGGTALSDFQNWGIYYCN</sequence>
<dbReference type="EMBL" id="DWXN01000005">
    <property type="protein sequence ID" value="HJB74549.1"/>
    <property type="molecule type" value="Genomic_DNA"/>
</dbReference>
<organism evidence="2 3">
    <name type="scientific">Candidatus Eubacterium faecale</name>
    <dbReference type="NCBI Taxonomy" id="2838568"/>
    <lineage>
        <taxon>Bacteria</taxon>
        <taxon>Bacillati</taxon>
        <taxon>Bacillota</taxon>
        <taxon>Clostridia</taxon>
        <taxon>Eubacteriales</taxon>
        <taxon>Eubacteriaceae</taxon>
        <taxon>Eubacterium</taxon>
    </lineage>
</organism>
<keyword evidence="1" id="KW-1133">Transmembrane helix</keyword>
<proteinExistence type="predicted"/>
<evidence type="ECO:0000313" key="2">
    <source>
        <dbReference type="EMBL" id="HJB74549.1"/>
    </source>
</evidence>
<reference evidence="2" key="1">
    <citation type="journal article" date="2021" name="PeerJ">
        <title>Extensive microbial diversity within the chicken gut microbiome revealed by metagenomics and culture.</title>
        <authorList>
            <person name="Gilroy R."/>
            <person name="Ravi A."/>
            <person name="Getino M."/>
            <person name="Pursley I."/>
            <person name="Horton D.L."/>
            <person name="Alikhan N.F."/>
            <person name="Baker D."/>
            <person name="Gharbi K."/>
            <person name="Hall N."/>
            <person name="Watson M."/>
            <person name="Adriaenssens E.M."/>
            <person name="Foster-Nyarko E."/>
            <person name="Jarju S."/>
            <person name="Secka A."/>
            <person name="Antonio M."/>
            <person name="Oren A."/>
            <person name="Chaudhuri R.R."/>
            <person name="La Ragione R."/>
            <person name="Hildebrand F."/>
            <person name="Pallen M.J."/>
        </authorList>
    </citation>
    <scope>NUCLEOTIDE SEQUENCE</scope>
    <source>
        <strain evidence="2">CHK188-16595</strain>
    </source>
</reference>